<dbReference type="GO" id="GO:0005737">
    <property type="term" value="C:cytoplasm"/>
    <property type="evidence" value="ECO:0007669"/>
    <property type="project" value="TreeGrafter"/>
</dbReference>
<dbReference type="PANTHER" id="PTHR20857:SF15">
    <property type="entry name" value="THIAMINE-PHOSPHATE SYNTHASE"/>
    <property type="match status" value="1"/>
</dbReference>
<evidence type="ECO:0000313" key="4">
    <source>
        <dbReference type="EMBL" id="RGD75274.1"/>
    </source>
</evidence>
<evidence type="ECO:0000259" key="3">
    <source>
        <dbReference type="Pfam" id="PF02581"/>
    </source>
</evidence>
<evidence type="ECO:0000256" key="1">
    <source>
        <dbReference type="ARBA" id="ARBA00004948"/>
    </source>
</evidence>
<dbReference type="AlphaFoldDB" id="A0A3E3E146"/>
<dbReference type="RefSeq" id="WP_007050121.1">
    <property type="nucleotide sequence ID" value="NZ_CABKNJ010000001.1"/>
</dbReference>
<dbReference type="GeneID" id="98000442"/>
<proteinExistence type="predicted"/>
<comment type="pathway">
    <text evidence="1">Cofactor biosynthesis; thiamine diphosphate biosynthesis.</text>
</comment>
<comment type="caution">
    <text evidence="4">The sequence shown here is derived from an EMBL/GenBank/DDBJ whole genome shotgun (WGS) entry which is preliminary data.</text>
</comment>
<gene>
    <name evidence="4" type="ORF">DW687_02820</name>
</gene>
<evidence type="ECO:0000313" key="5">
    <source>
        <dbReference type="Proteomes" id="UP000261212"/>
    </source>
</evidence>
<keyword evidence="2" id="KW-0784">Thiamine biosynthesis</keyword>
<organism evidence="4 5">
    <name type="scientific">Anaerofustis stercorihominis</name>
    <dbReference type="NCBI Taxonomy" id="214853"/>
    <lineage>
        <taxon>Bacteria</taxon>
        <taxon>Bacillati</taxon>
        <taxon>Bacillota</taxon>
        <taxon>Clostridia</taxon>
        <taxon>Eubacteriales</taxon>
        <taxon>Eubacteriaceae</taxon>
        <taxon>Anaerofustis</taxon>
    </lineage>
</organism>
<feature type="domain" description="Thiamine phosphate synthase/TenI" evidence="3">
    <location>
        <begin position="8"/>
        <end position="183"/>
    </location>
</feature>
<dbReference type="SUPFAM" id="SSF51391">
    <property type="entry name" value="Thiamin phosphate synthase"/>
    <property type="match status" value="1"/>
</dbReference>
<dbReference type="PANTHER" id="PTHR20857">
    <property type="entry name" value="THIAMINE-PHOSPHATE PYROPHOSPHORYLASE"/>
    <property type="match status" value="1"/>
</dbReference>
<name>A0A3E3E146_9FIRM</name>
<dbReference type="Proteomes" id="UP000261212">
    <property type="component" value="Unassembled WGS sequence"/>
</dbReference>
<dbReference type="InterPro" id="IPR013785">
    <property type="entry name" value="Aldolase_TIM"/>
</dbReference>
<protein>
    <submittedName>
        <fullName evidence="4">Thiamine phosphate synthase</fullName>
    </submittedName>
</protein>
<evidence type="ECO:0000256" key="2">
    <source>
        <dbReference type="ARBA" id="ARBA00022977"/>
    </source>
</evidence>
<accession>A0A3E3E146</accession>
<dbReference type="CDD" id="cd00564">
    <property type="entry name" value="TMP_TenI"/>
    <property type="match status" value="1"/>
</dbReference>
<dbReference type="Gene3D" id="3.20.20.70">
    <property type="entry name" value="Aldolase class I"/>
    <property type="match status" value="1"/>
</dbReference>
<dbReference type="InterPro" id="IPR036206">
    <property type="entry name" value="ThiamineP_synth_sf"/>
</dbReference>
<sequence length="189" mass="21274">MCTYSNIICITNRHLSDIPFLERIEKIAKKHPKYIVLREKDLSENEYSKLAEEVMKICDRENVDLILHSFIDTAISLGVKNIHLPLYIAKEQKSKLKYFDVIGISTHSMEEAVEAENLGASYITAGHIFETDCKKGMKGRGLDFIKDITINISIPVYGIGGININNMDKVLKCGAEGVCIMSEFMKGNI</sequence>
<dbReference type="GO" id="GO:0004789">
    <property type="term" value="F:thiamine-phosphate diphosphorylase activity"/>
    <property type="evidence" value="ECO:0007669"/>
    <property type="project" value="TreeGrafter"/>
</dbReference>
<dbReference type="InterPro" id="IPR022998">
    <property type="entry name" value="ThiamineP_synth_TenI"/>
</dbReference>
<dbReference type="GO" id="GO:0009228">
    <property type="term" value="P:thiamine biosynthetic process"/>
    <property type="evidence" value="ECO:0007669"/>
    <property type="project" value="UniProtKB-KW"/>
</dbReference>
<dbReference type="EMBL" id="QUSM01000002">
    <property type="protein sequence ID" value="RGD75274.1"/>
    <property type="molecule type" value="Genomic_DNA"/>
</dbReference>
<dbReference type="Pfam" id="PF02581">
    <property type="entry name" value="TMP-TENI"/>
    <property type="match status" value="1"/>
</dbReference>
<reference evidence="4 5" key="1">
    <citation type="submission" date="2018-08" db="EMBL/GenBank/DDBJ databases">
        <title>A genome reference for cultivated species of the human gut microbiota.</title>
        <authorList>
            <person name="Zou Y."/>
            <person name="Xue W."/>
            <person name="Luo G."/>
        </authorList>
    </citation>
    <scope>NUCLEOTIDE SEQUENCE [LARGE SCALE GENOMIC DNA]</scope>
    <source>
        <strain evidence="4 5">AM25-6</strain>
    </source>
</reference>